<protein>
    <recommendedName>
        <fullName evidence="7">Small-conductance mechanosensitive channel</fullName>
    </recommendedName>
</protein>
<feature type="domain" description="Mechanosensitive ion channel MscS" evidence="9">
    <location>
        <begin position="120"/>
        <end position="182"/>
    </location>
</feature>
<feature type="compositionally biased region" description="Basic and acidic residues" evidence="8">
    <location>
        <begin position="292"/>
        <end position="301"/>
    </location>
</feature>
<sequence length="329" mass="36566">MMSKTNAQAEVIELNPEVVKGTLDSWLDGFFALLPNIAVALVLIAVTFFLGKMIRKSAIGLAARRDRENLGEMLGSFAKWSVYVMGSLLAATIVVPSLRPGDLIAGLGIGTVAIGFAFKDILQNWLAGILILLKRPFTNGDQIEVDDYAGTIEHIDSRATIIKTFDGQRVIIPNSQLYTNSVLVKTAYRYRRSEYDVGIGYGDDMGRAKDAILKSLRELKEVTDEHDIEVLPWDLAASWVTLRVRWWTDTDQFSVVTARAAVIAAIKQTLDAEGVDMPYETVVNLFHDQTDELDGRRDQQREGWPVPANGAPKSRWQLRADLTKETKPA</sequence>
<evidence type="ECO:0000256" key="6">
    <source>
        <dbReference type="ARBA" id="ARBA00023136"/>
    </source>
</evidence>
<dbReference type="InterPro" id="IPR010920">
    <property type="entry name" value="LSM_dom_sf"/>
</dbReference>
<comment type="caution">
    <text evidence="10">The sequence shown here is derived from an EMBL/GenBank/DDBJ whole genome shotgun (WGS) entry which is preliminary data.</text>
</comment>
<accession>A0ABV8RFE1</accession>
<feature type="region of interest" description="Disordered" evidence="8">
    <location>
        <begin position="292"/>
        <end position="329"/>
    </location>
</feature>
<dbReference type="SUPFAM" id="SSF82689">
    <property type="entry name" value="Mechanosensitive channel protein MscS (YggB), C-terminal domain"/>
    <property type="match status" value="1"/>
</dbReference>
<keyword evidence="7" id="KW-0406">Ion transport</keyword>
<dbReference type="InterPro" id="IPR006685">
    <property type="entry name" value="MscS_channel_2nd"/>
</dbReference>
<comment type="subcellular location">
    <subcellularLocation>
        <location evidence="7">Cell inner membrane</location>
        <topology evidence="7">Multi-pass membrane protein</topology>
    </subcellularLocation>
    <subcellularLocation>
        <location evidence="1">Cell membrane</location>
        <topology evidence="1">Multi-pass membrane protein</topology>
    </subcellularLocation>
</comment>
<feature type="transmembrane region" description="Helical" evidence="7">
    <location>
        <begin position="80"/>
        <end position="98"/>
    </location>
</feature>
<dbReference type="PANTHER" id="PTHR30221:SF1">
    <property type="entry name" value="SMALL-CONDUCTANCE MECHANOSENSITIVE CHANNEL"/>
    <property type="match status" value="1"/>
</dbReference>
<dbReference type="SUPFAM" id="SSF82861">
    <property type="entry name" value="Mechanosensitive channel protein MscS (YggB), transmembrane region"/>
    <property type="match status" value="1"/>
</dbReference>
<feature type="transmembrane region" description="Helical" evidence="7">
    <location>
        <begin position="30"/>
        <end position="51"/>
    </location>
</feature>
<comment type="function">
    <text evidence="7">Mechanosensitive channel that participates in the regulation of osmotic pressure changes within the cell, opening in response to stretch forces in the membrane lipid bilayer, without the need for other proteins. Contributes to normal resistance to hypoosmotic shock. Forms an ion channel of 1.0 nanosiemens conductance with a slight preference for anions.</text>
</comment>
<evidence type="ECO:0000256" key="5">
    <source>
        <dbReference type="ARBA" id="ARBA00022989"/>
    </source>
</evidence>
<dbReference type="InterPro" id="IPR011066">
    <property type="entry name" value="MscS_channel_C_sf"/>
</dbReference>
<dbReference type="InterPro" id="IPR023408">
    <property type="entry name" value="MscS_beta-dom_sf"/>
</dbReference>
<evidence type="ECO:0000256" key="4">
    <source>
        <dbReference type="ARBA" id="ARBA00022692"/>
    </source>
</evidence>
<organism evidence="10 11">
    <name type="scientific">Sphingorhabdus arenilitoris</name>
    <dbReference type="NCBI Taxonomy" id="1490041"/>
    <lineage>
        <taxon>Bacteria</taxon>
        <taxon>Pseudomonadati</taxon>
        <taxon>Pseudomonadota</taxon>
        <taxon>Alphaproteobacteria</taxon>
        <taxon>Sphingomonadales</taxon>
        <taxon>Sphingomonadaceae</taxon>
        <taxon>Sphingorhabdus</taxon>
    </lineage>
</organism>
<dbReference type="InterPro" id="IPR011014">
    <property type="entry name" value="MscS_channel_TM-2"/>
</dbReference>
<keyword evidence="7" id="KW-0813">Transport</keyword>
<dbReference type="Proteomes" id="UP001595887">
    <property type="component" value="Unassembled WGS sequence"/>
</dbReference>
<comment type="similarity">
    <text evidence="2 7">Belongs to the MscS (TC 1.A.23) family.</text>
</comment>
<keyword evidence="5 7" id="KW-1133">Transmembrane helix</keyword>
<dbReference type="Pfam" id="PF00924">
    <property type="entry name" value="MS_channel_2nd"/>
    <property type="match status" value="1"/>
</dbReference>
<evidence type="ECO:0000256" key="3">
    <source>
        <dbReference type="ARBA" id="ARBA00022475"/>
    </source>
</evidence>
<comment type="subunit">
    <text evidence="7">Homoheptamer.</text>
</comment>
<keyword evidence="11" id="KW-1185">Reference proteome</keyword>
<dbReference type="Gene3D" id="1.10.287.1260">
    <property type="match status" value="1"/>
</dbReference>
<evidence type="ECO:0000313" key="10">
    <source>
        <dbReference type="EMBL" id="MFC4290981.1"/>
    </source>
</evidence>
<dbReference type="PANTHER" id="PTHR30221">
    <property type="entry name" value="SMALL-CONDUCTANCE MECHANOSENSITIVE CHANNEL"/>
    <property type="match status" value="1"/>
</dbReference>
<dbReference type="Gene3D" id="3.30.70.100">
    <property type="match status" value="1"/>
</dbReference>
<evidence type="ECO:0000256" key="1">
    <source>
        <dbReference type="ARBA" id="ARBA00004651"/>
    </source>
</evidence>
<dbReference type="RefSeq" id="WP_381420581.1">
    <property type="nucleotide sequence ID" value="NZ_JBHSDH010000006.1"/>
</dbReference>
<feature type="transmembrane region" description="Helical" evidence="7">
    <location>
        <begin position="104"/>
        <end position="133"/>
    </location>
</feature>
<dbReference type="InterPro" id="IPR008910">
    <property type="entry name" value="MSC_TM_helix"/>
</dbReference>
<evidence type="ECO:0000256" key="2">
    <source>
        <dbReference type="ARBA" id="ARBA00008017"/>
    </source>
</evidence>
<name>A0ABV8RFE1_9SPHN</name>
<gene>
    <name evidence="10" type="ORF">ACFOWX_00945</name>
</gene>
<dbReference type="Pfam" id="PF05552">
    <property type="entry name" value="MS_channel_1st_1"/>
    <property type="match status" value="1"/>
</dbReference>
<evidence type="ECO:0000256" key="8">
    <source>
        <dbReference type="SAM" id="MobiDB-lite"/>
    </source>
</evidence>
<evidence type="ECO:0000256" key="7">
    <source>
        <dbReference type="RuleBase" id="RU369025"/>
    </source>
</evidence>
<dbReference type="SUPFAM" id="SSF50182">
    <property type="entry name" value="Sm-like ribonucleoproteins"/>
    <property type="match status" value="1"/>
</dbReference>
<keyword evidence="7" id="KW-0407">Ion channel</keyword>
<comment type="caution">
    <text evidence="7">Lacks conserved residue(s) required for the propagation of feature annotation.</text>
</comment>
<keyword evidence="3" id="KW-1003">Cell membrane</keyword>
<keyword evidence="7" id="KW-0997">Cell inner membrane</keyword>
<keyword evidence="4 7" id="KW-0812">Transmembrane</keyword>
<dbReference type="EMBL" id="JBHSDH010000006">
    <property type="protein sequence ID" value="MFC4290981.1"/>
    <property type="molecule type" value="Genomic_DNA"/>
</dbReference>
<evidence type="ECO:0000313" key="11">
    <source>
        <dbReference type="Proteomes" id="UP001595887"/>
    </source>
</evidence>
<keyword evidence="6 7" id="KW-0472">Membrane</keyword>
<evidence type="ECO:0000259" key="9">
    <source>
        <dbReference type="Pfam" id="PF00924"/>
    </source>
</evidence>
<dbReference type="Gene3D" id="2.30.30.60">
    <property type="match status" value="1"/>
</dbReference>
<proteinExistence type="inferred from homology"/>
<reference evidence="11" key="1">
    <citation type="journal article" date="2019" name="Int. J. Syst. Evol. Microbiol.">
        <title>The Global Catalogue of Microorganisms (GCM) 10K type strain sequencing project: providing services to taxonomists for standard genome sequencing and annotation.</title>
        <authorList>
            <consortium name="The Broad Institute Genomics Platform"/>
            <consortium name="The Broad Institute Genome Sequencing Center for Infectious Disease"/>
            <person name="Wu L."/>
            <person name="Ma J."/>
        </authorList>
    </citation>
    <scope>NUCLEOTIDE SEQUENCE [LARGE SCALE GENOMIC DNA]</scope>
    <source>
        <strain evidence="11">CECT 8531</strain>
    </source>
</reference>
<dbReference type="InterPro" id="IPR045275">
    <property type="entry name" value="MscS_archaea/bacteria_type"/>
</dbReference>